<dbReference type="EMBL" id="JBHTBS010000003">
    <property type="protein sequence ID" value="MFC7337166.1"/>
    <property type="molecule type" value="Genomic_DNA"/>
</dbReference>
<keyword evidence="4 8" id="KW-0328">Glycosyltransferase</keyword>
<evidence type="ECO:0000256" key="1">
    <source>
        <dbReference type="ARBA" id="ARBA00006915"/>
    </source>
</evidence>
<evidence type="ECO:0000256" key="4">
    <source>
        <dbReference type="ARBA" id="ARBA00022676"/>
    </source>
</evidence>
<dbReference type="NCBIfam" id="NF004490">
    <property type="entry name" value="PRK05820.1"/>
    <property type="match status" value="1"/>
</dbReference>
<comment type="catalytic activity">
    <reaction evidence="6">
        <text>thymidine + phosphate = 2-deoxy-alpha-D-ribose 1-phosphate + thymine</text>
        <dbReference type="Rhea" id="RHEA:16037"/>
        <dbReference type="ChEBI" id="CHEBI:17748"/>
        <dbReference type="ChEBI" id="CHEBI:17821"/>
        <dbReference type="ChEBI" id="CHEBI:43474"/>
        <dbReference type="ChEBI" id="CHEBI:57259"/>
        <dbReference type="EC" id="2.4.2.4"/>
    </reaction>
</comment>
<dbReference type="InterPro" id="IPR035902">
    <property type="entry name" value="Nuc_phospho_transferase"/>
</dbReference>
<dbReference type="InterPro" id="IPR013102">
    <property type="entry name" value="PYNP_C"/>
</dbReference>
<dbReference type="PIRSF" id="PIRSF000478">
    <property type="entry name" value="TP_PyNP"/>
    <property type="match status" value="1"/>
</dbReference>
<dbReference type="PROSITE" id="PS00647">
    <property type="entry name" value="THYMID_PHOSPHORYLASE"/>
    <property type="match status" value="1"/>
</dbReference>
<evidence type="ECO:0000313" key="8">
    <source>
        <dbReference type="EMBL" id="MFC7337166.1"/>
    </source>
</evidence>
<sequence>MNLHIPTLIGRKRDGEHLPASEIRALIDGYVCGEVPDYQMSAFAMAVFFKGMNAGETAALTQAMLDSGDVFEHPQGHPPVVDKHSTGGIGDKVSLPLAPLVACTGVWVPMVSGRGLGITGGTLDKLESIPGFKVNISLADAEKQLADIGVVMMGQTERFCPADKKLYSLRDVSGTVPSIPLITASIMSKKLAESLDKLVLDVKFGSGAFMKTEKDAQKLADSMIAVGKEMGVEVHAILNPMHEPLGRSVGNALEVIESIECLEGGGPEDLRRLVLDLAEKISPASRNELEALLNDGTARKKFDEIVRAHGANPDDLPRLAEIHKAPVIREYPSPDTGTIVAVDAGLVGQAALQLGAGRARATDAVNFAVGFDQIVKCGESVHQGRPLCRIHAENMIDFDMAEALLDKAFKIEP</sequence>
<dbReference type="SMART" id="SM00941">
    <property type="entry name" value="PYNP_C"/>
    <property type="match status" value="1"/>
</dbReference>
<dbReference type="PANTHER" id="PTHR10515">
    <property type="entry name" value="THYMIDINE PHOSPHORYLASE"/>
    <property type="match status" value="1"/>
</dbReference>
<dbReference type="PANTHER" id="PTHR10515:SF0">
    <property type="entry name" value="THYMIDINE PHOSPHORYLASE"/>
    <property type="match status" value="1"/>
</dbReference>
<dbReference type="InterPro" id="IPR017459">
    <property type="entry name" value="Glycosyl_Trfase_fam3_N_dom"/>
</dbReference>
<proteinExistence type="inferred from homology"/>
<accession>A0ABW2L6J2</accession>
<dbReference type="Gene3D" id="3.40.1030.10">
    <property type="entry name" value="Nucleoside phosphorylase/phosphoribosyltransferase catalytic domain"/>
    <property type="match status" value="1"/>
</dbReference>
<dbReference type="Pfam" id="PF07831">
    <property type="entry name" value="PYNP_C"/>
    <property type="match status" value="1"/>
</dbReference>
<evidence type="ECO:0000256" key="3">
    <source>
        <dbReference type="ARBA" id="ARBA00011892"/>
    </source>
</evidence>
<evidence type="ECO:0000313" key="9">
    <source>
        <dbReference type="Proteomes" id="UP001596472"/>
    </source>
</evidence>
<name>A0ABW2L6J2_9BACT</name>
<evidence type="ECO:0000256" key="6">
    <source>
        <dbReference type="ARBA" id="ARBA00048550"/>
    </source>
</evidence>
<dbReference type="SUPFAM" id="SSF54680">
    <property type="entry name" value="Pyrimidine nucleoside phosphorylase C-terminal domain"/>
    <property type="match status" value="1"/>
</dbReference>
<feature type="domain" description="Pyrimidine nucleoside phosphorylase C-terminal" evidence="7">
    <location>
        <begin position="338"/>
        <end position="412"/>
    </location>
</feature>
<dbReference type="InterPro" id="IPR017872">
    <property type="entry name" value="Pyrmidine_PPase_CS"/>
</dbReference>
<dbReference type="EC" id="2.4.2.4" evidence="3"/>
<dbReference type="Gene3D" id="3.90.1170.30">
    <property type="entry name" value="Pyrimidine nucleoside phosphorylase-like, C-terminal domain"/>
    <property type="match status" value="1"/>
</dbReference>
<comment type="caution">
    <text evidence="8">The sequence shown here is derived from an EMBL/GenBank/DDBJ whole genome shotgun (WGS) entry which is preliminary data.</text>
</comment>
<dbReference type="InterPro" id="IPR018090">
    <property type="entry name" value="Pyrmidine_PPas_bac/euk"/>
</dbReference>
<keyword evidence="9" id="KW-1185">Reference proteome</keyword>
<dbReference type="SUPFAM" id="SSF52418">
    <property type="entry name" value="Nucleoside phosphorylase/phosphoribosyltransferase catalytic domain"/>
    <property type="match status" value="1"/>
</dbReference>
<dbReference type="GO" id="GO:0009032">
    <property type="term" value="F:thymidine phosphorylase activity"/>
    <property type="evidence" value="ECO:0007669"/>
    <property type="project" value="UniProtKB-EC"/>
</dbReference>
<dbReference type="NCBIfam" id="TIGR02644">
    <property type="entry name" value="Y_phosphoryl"/>
    <property type="match status" value="1"/>
</dbReference>
<dbReference type="InterPro" id="IPR000312">
    <property type="entry name" value="Glycosyl_Trfase_fam3"/>
</dbReference>
<protein>
    <recommendedName>
        <fullName evidence="3">thymidine phosphorylase</fullName>
        <ecNumber evidence="3">2.4.2.4</ecNumber>
    </recommendedName>
</protein>
<reference evidence="9" key="1">
    <citation type="journal article" date="2019" name="Int. J. Syst. Evol. Microbiol.">
        <title>The Global Catalogue of Microorganisms (GCM) 10K type strain sequencing project: providing services to taxonomists for standard genome sequencing and annotation.</title>
        <authorList>
            <consortium name="The Broad Institute Genomics Platform"/>
            <consortium name="The Broad Institute Genome Sequencing Center for Infectious Disease"/>
            <person name="Wu L."/>
            <person name="Ma J."/>
        </authorList>
    </citation>
    <scope>NUCLEOTIDE SEQUENCE [LARGE SCALE GENOMIC DNA]</scope>
    <source>
        <strain evidence="9">CGMCC 4.1467</strain>
    </source>
</reference>
<organism evidence="8 9">
    <name type="scientific">Haloferula chungangensis</name>
    <dbReference type="NCBI Taxonomy" id="1048331"/>
    <lineage>
        <taxon>Bacteria</taxon>
        <taxon>Pseudomonadati</taxon>
        <taxon>Verrucomicrobiota</taxon>
        <taxon>Verrucomicrobiia</taxon>
        <taxon>Verrucomicrobiales</taxon>
        <taxon>Verrucomicrobiaceae</taxon>
        <taxon>Haloferula</taxon>
    </lineage>
</organism>
<dbReference type="Pfam" id="PF02885">
    <property type="entry name" value="Glycos_trans_3N"/>
    <property type="match status" value="1"/>
</dbReference>
<dbReference type="InterPro" id="IPR000053">
    <property type="entry name" value="Thymidine/pyrmidine_PPase"/>
</dbReference>
<dbReference type="SUPFAM" id="SSF47648">
    <property type="entry name" value="Nucleoside phosphorylase/phosphoribosyltransferase N-terminal domain"/>
    <property type="match status" value="1"/>
</dbReference>
<evidence type="ECO:0000256" key="2">
    <source>
        <dbReference type="ARBA" id="ARBA00011738"/>
    </source>
</evidence>
<keyword evidence="5 8" id="KW-0808">Transferase</keyword>
<comment type="subunit">
    <text evidence="2">Homodimer.</text>
</comment>
<gene>
    <name evidence="8" type="ORF">ACFQY0_08250</name>
</gene>
<dbReference type="Proteomes" id="UP001596472">
    <property type="component" value="Unassembled WGS sequence"/>
</dbReference>
<dbReference type="InterPro" id="IPR036566">
    <property type="entry name" value="PYNP-like_C_sf"/>
</dbReference>
<evidence type="ECO:0000259" key="7">
    <source>
        <dbReference type="SMART" id="SM00941"/>
    </source>
</evidence>
<comment type="similarity">
    <text evidence="1">Belongs to the thymidine/pyrimidine-nucleoside phosphorylase family.</text>
</comment>
<dbReference type="InterPro" id="IPR036320">
    <property type="entry name" value="Glycosyl_Trfase_fam3_N_dom_sf"/>
</dbReference>
<evidence type="ECO:0000256" key="5">
    <source>
        <dbReference type="ARBA" id="ARBA00022679"/>
    </source>
</evidence>
<dbReference type="RefSeq" id="WP_379711242.1">
    <property type="nucleotide sequence ID" value="NZ_JBHTBS010000003.1"/>
</dbReference>
<dbReference type="Pfam" id="PF00591">
    <property type="entry name" value="Glycos_transf_3"/>
    <property type="match status" value="1"/>
</dbReference>
<dbReference type="Gene3D" id="1.20.970.10">
    <property type="entry name" value="Transferase, Pyrimidine Nucleoside Phosphorylase, Chain C"/>
    <property type="match status" value="1"/>
</dbReference>